<dbReference type="SUPFAM" id="SSF51182">
    <property type="entry name" value="RmlC-like cupins"/>
    <property type="match status" value="1"/>
</dbReference>
<evidence type="ECO:0000313" key="6">
    <source>
        <dbReference type="Proteomes" id="UP001496627"/>
    </source>
</evidence>
<gene>
    <name evidence="5" type="ORF">ABK249_31745</name>
</gene>
<keyword evidence="2" id="KW-0659">Purine metabolism</keyword>
<evidence type="ECO:0000256" key="2">
    <source>
        <dbReference type="ARBA" id="ARBA00022631"/>
    </source>
</evidence>
<dbReference type="EMBL" id="JBEAAL010000045">
    <property type="protein sequence ID" value="MEQ1409480.1"/>
    <property type="molecule type" value="Genomic_DNA"/>
</dbReference>
<dbReference type="InterPro" id="IPR047233">
    <property type="entry name" value="UAH_cupin"/>
</dbReference>
<protein>
    <submittedName>
        <fullName evidence="5">Ureidoglycolate lyase</fullName>
        <ecNumber evidence="5">4.3.2.3</ecNumber>
    </submittedName>
</protein>
<dbReference type="CDD" id="cd20298">
    <property type="entry name" value="cupin_UAH"/>
    <property type="match status" value="1"/>
</dbReference>
<dbReference type="EC" id="4.3.2.3" evidence="5"/>
<dbReference type="InterPro" id="IPR011051">
    <property type="entry name" value="RmlC_Cupin_sf"/>
</dbReference>
<comment type="caution">
    <text evidence="5">The sequence shown here is derived from an EMBL/GenBank/DDBJ whole genome shotgun (WGS) entry which is preliminary data.</text>
</comment>
<organism evidence="5 6">
    <name type="scientific">Neorhizobium phenanthreniclasticum</name>
    <dbReference type="NCBI Taxonomy" id="3157917"/>
    <lineage>
        <taxon>Bacteria</taxon>
        <taxon>Pseudomonadati</taxon>
        <taxon>Pseudomonadota</taxon>
        <taxon>Alphaproteobacteria</taxon>
        <taxon>Hyphomicrobiales</taxon>
        <taxon>Rhizobiaceae</taxon>
        <taxon>Rhizobium/Agrobacterium group</taxon>
        <taxon>Neorhizobium</taxon>
    </lineage>
</organism>
<dbReference type="PANTHER" id="PTHR21221">
    <property type="entry name" value="UREIDOGLYCOLATE HYDROLASE"/>
    <property type="match status" value="1"/>
</dbReference>
<dbReference type="RefSeq" id="WP_227705451.1">
    <property type="nucleotide sequence ID" value="NZ_JBEAAL010000045.1"/>
</dbReference>
<dbReference type="Gene3D" id="2.60.120.480">
    <property type="entry name" value="Ureidoglycolate hydrolase"/>
    <property type="match status" value="1"/>
</dbReference>
<name>A0ABV0MC56_9HYPH</name>
<accession>A0ABV0MC56</accession>
<dbReference type="Pfam" id="PF04115">
    <property type="entry name" value="Ureidogly_lyase"/>
    <property type="match status" value="1"/>
</dbReference>
<dbReference type="PANTHER" id="PTHR21221:SF1">
    <property type="entry name" value="UREIDOGLYCOLATE LYASE"/>
    <property type="match status" value="1"/>
</dbReference>
<dbReference type="PIRSF" id="PIRSF017306">
    <property type="entry name" value="Ureidogly_hydro"/>
    <property type="match status" value="1"/>
</dbReference>
<dbReference type="Proteomes" id="UP001496627">
    <property type="component" value="Unassembled WGS sequence"/>
</dbReference>
<comment type="subunit">
    <text evidence="1">Homodimer.</text>
</comment>
<sequence>MIRIVKKLNQTDFSKFGDVIEHRGDQRRSPLSIDFTNDRADIRRAFWVSKVVEATHLPAQIKFMERHPYSDQAFVPLRDTRFLVVTCPSSADGSPDLEGLRAYEAGPGQGVTYKRNVWHAPLSAFTAPAEFFVTMGVTDRAANDEFYELPIPIALDREA</sequence>
<dbReference type="InterPro" id="IPR024060">
    <property type="entry name" value="Ureidoglycolate_lyase_dom_sf"/>
</dbReference>
<evidence type="ECO:0000256" key="3">
    <source>
        <dbReference type="ARBA" id="ARBA00023239"/>
    </source>
</evidence>
<evidence type="ECO:0000256" key="1">
    <source>
        <dbReference type="ARBA" id="ARBA00011738"/>
    </source>
</evidence>
<proteinExistence type="predicted"/>
<keyword evidence="3 5" id="KW-0456">Lyase</keyword>
<comment type="catalytic activity">
    <reaction evidence="4">
        <text>(S)-ureidoglycolate = urea + glyoxylate</text>
        <dbReference type="Rhea" id="RHEA:11304"/>
        <dbReference type="ChEBI" id="CHEBI:16199"/>
        <dbReference type="ChEBI" id="CHEBI:36655"/>
        <dbReference type="ChEBI" id="CHEBI:57296"/>
        <dbReference type="EC" id="4.3.2.3"/>
    </reaction>
</comment>
<dbReference type="GO" id="GO:0050385">
    <property type="term" value="F:ureidoglycolate lyase activity"/>
    <property type="evidence" value="ECO:0007669"/>
    <property type="project" value="UniProtKB-EC"/>
</dbReference>
<evidence type="ECO:0000313" key="5">
    <source>
        <dbReference type="EMBL" id="MEQ1409480.1"/>
    </source>
</evidence>
<keyword evidence="6" id="KW-1185">Reference proteome</keyword>
<reference evidence="5 6" key="1">
    <citation type="submission" date="2024-05" db="EMBL/GenBank/DDBJ databases">
        <title>Neorhizobium sp. Rsf11, a plant growth promoting and heavy metal resistant PAH-degrader.</title>
        <authorList>
            <person name="Golubev S.N."/>
            <person name="Muratova A.Y."/>
            <person name="Markelova M.I."/>
        </authorList>
    </citation>
    <scope>NUCLEOTIDE SEQUENCE [LARGE SCALE GENOMIC DNA]</scope>
    <source>
        <strain evidence="5 6">Rsf11</strain>
    </source>
</reference>
<evidence type="ECO:0000256" key="4">
    <source>
        <dbReference type="ARBA" id="ARBA00047684"/>
    </source>
</evidence>
<dbReference type="InterPro" id="IPR007247">
    <property type="entry name" value="Ureidogly_lyase"/>
</dbReference>